<keyword evidence="11" id="KW-0648">Protein biosynthesis</keyword>
<dbReference type="GO" id="GO:0006354">
    <property type="term" value="P:DNA-templated transcription elongation"/>
    <property type="evidence" value="ECO:0007669"/>
    <property type="project" value="TreeGrafter"/>
</dbReference>
<accession>A0A2M8EMI4</accession>
<keyword evidence="4 8" id="KW-0238">DNA-binding</keyword>
<dbReference type="InterPro" id="IPR022691">
    <property type="entry name" value="Tscrpt_elong_fac_GreA/B_N"/>
</dbReference>
<evidence type="ECO:0000256" key="3">
    <source>
        <dbReference type="ARBA" id="ARBA00023015"/>
    </source>
</evidence>
<dbReference type="Pfam" id="PF01272">
    <property type="entry name" value="GreA_GreB"/>
    <property type="match status" value="1"/>
</dbReference>
<dbReference type="SUPFAM" id="SSF46557">
    <property type="entry name" value="GreA transcript cleavage protein, N-terminal domain"/>
    <property type="match status" value="1"/>
</dbReference>
<dbReference type="Gene3D" id="1.10.287.180">
    <property type="entry name" value="Transcription elongation factor, GreA/GreB, N-terminal domain"/>
    <property type="match status" value="1"/>
</dbReference>
<evidence type="ECO:0000256" key="6">
    <source>
        <dbReference type="ARBA" id="ARBA00024916"/>
    </source>
</evidence>
<evidence type="ECO:0000256" key="1">
    <source>
        <dbReference type="ARBA" id="ARBA00008213"/>
    </source>
</evidence>
<evidence type="ECO:0000259" key="9">
    <source>
        <dbReference type="Pfam" id="PF01272"/>
    </source>
</evidence>
<organism evidence="11 12">
    <name type="scientific">candidate division WWE3 bacterium CG_4_9_14_0_2_um_filter_35_11</name>
    <dbReference type="NCBI Taxonomy" id="1975077"/>
    <lineage>
        <taxon>Bacteria</taxon>
        <taxon>Katanobacteria</taxon>
    </lineage>
</organism>
<dbReference type="InterPro" id="IPR023459">
    <property type="entry name" value="Tscrpt_elong_fac_GreA/B_fam"/>
</dbReference>
<dbReference type="GO" id="GO:0003746">
    <property type="term" value="F:translation elongation factor activity"/>
    <property type="evidence" value="ECO:0007669"/>
    <property type="project" value="UniProtKB-KW"/>
</dbReference>
<evidence type="ECO:0000256" key="8">
    <source>
        <dbReference type="HAMAP-Rule" id="MF_00105"/>
    </source>
</evidence>
<name>A0A2M8EMI4_UNCKA</name>
<reference evidence="12" key="1">
    <citation type="submission" date="2017-09" db="EMBL/GenBank/DDBJ databases">
        <title>Depth-based differentiation of microbial function through sediment-hosted aquifers and enrichment of novel symbionts in the deep terrestrial subsurface.</title>
        <authorList>
            <person name="Probst A.J."/>
            <person name="Ladd B."/>
            <person name="Jarett J.K."/>
            <person name="Geller-Mcgrath D.E."/>
            <person name="Sieber C.M.K."/>
            <person name="Emerson J.B."/>
            <person name="Anantharaman K."/>
            <person name="Thomas B.C."/>
            <person name="Malmstrom R."/>
            <person name="Stieglmeier M."/>
            <person name="Klingl A."/>
            <person name="Woyke T."/>
            <person name="Ryan C.M."/>
            <person name="Banfield J.F."/>
        </authorList>
    </citation>
    <scope>NUCLEOTIDE SEQUENCE [LARGE SCALE GENOMIC DNA]</scope>
</reference>
<keyword evidence="5 8" id="KW-0804">Transcription</keyword>
<dbReference type="PANTHER" id="PTHR30437">
    <property type="entry name" value="TRANSCRIPTION ELONGATION FACTOR GREA"/>
    <property type="match status" value="1"/>
</dbReference>
<dbReference type="PIRSF" id="PIRSF006092">
    <property type="entry name" value="GreA_GreB"/>
    <property type="match status" value="1"/>
</dbReference>
<evidence type="ECO:0000313" key="11">
    <source>
        <dbReference type="EMBL" id="PJC23954.1"/>
    </source>
</evidence>
<feature type="domain" description="Transcription elongation factor GreA/GreB C-terminal" evidence="9">
    <location>
        <begin position="84"/>
        <end position="154"/>
    </location>
</feature>
<evidence type="ECO:0000256" key="7">
    <source>
        <dbReference type="ARBA" id="ARBA00030776"/>
    </source>
</evidence>
<dbReference type="PANTHER" id="PTHR30437:SF4">
    <property type="entry name" value="TRANSCRIPTION ELONGATION FACTOR GREA"/>
    <property type="match status" value="1"/>
</dbReference>
<evidence type="ECO:0000256" key="5">
    <source>
        <dbReference type="ARBA" id="ARBA00023163"/>
    </source>
</evidence>
<dbReference type="Gene3D" id="3.10.50.30">
    <property type="entry name" value="Transcription elongation factor, GreA/GreB, C-terminal domain"/>
    <property type="match status" value="1"/>
</dbReference>
<dbReference type="GO" id="GO:0032784">
    <property type="term" value="P:regulation of DNA-templated transcription elongation"/>
    <property type="evidence" value="ECO:0007669"/>
    <property type="project" value="UniProtKB-UniRule"/>
</dbReference>
<dbReference type="NCBIfam" id="NF001263">
    <property type="entry name" value="PRK00226.1-4"/>
    <property type="match status" value="1"/>
</dbReference>
<evidence type="ECO:0000256" key="4">
    <source>
        <dbReference type="ARBA" id="ARBA00023125"/>
    </source>
</evidence>
<dbReference type="InterPro" id="IPR028624">
    <property type="entry name" value="Tscrpt_elong_fac_GreA/B"/>
</dbReference>
<evidence type="ECO:0000259" key="10">
    <source>
        <dbReference type="Pfam" id="PF03449"/>
    </source>
</evidence>
<keyword evidence="11" id="KW-0251">Elongation factor</keyword>
<dbReference type="SUPFAM" id="SSF54534">
    <property type="entry name" value="FKBP-like"/>
    <property type="match status" value="1"/>
</dbReference>
<dbReference type="InterPro" id="IPR001437">
    <property type="entry name" value="Tscrpt_elong_fac_GreA/B_C"/>
</dbReference>
<dbReference type="Proteomes" id="UP000229756">
    <property type="component" value="Unassembled WGS sequence"/>
</dbReference>
<evidence type="ECO:0000256" key="2">
    <source>
        <dbReference type="ARBA" id="ARBA00013729"/>
    </source>
</evidence>
<dbReference type="HAMAP" id="MF_00105">
    <property type="entry name" value="GreA_GreB"/>
    <property type="match status" value="1"/>
</dbReference>
<comment type="function">
    <text evidence="6 8">Necessary for efficient RNA polymerase transcription elongation past template-encoded arresting sites. The arresting sites in DNA have the property of trapping a certain fraction of elongating RNA polymerases that pass through, resulting in locked ternary complexes. Cleavage of the nascent transcript by cleavage factors such as GreA or GreB allows the resumption of elongation from the new 3'terminus. GreA releases sequences of 2 to 3 nucleotides.</text>
</comment>
<feature type="domain" description="Transcription elongation factor GreA/GreB N-terminal" evidence="10">
    <location>
        <begin position="5"/>
        <end position="75"/>
    </location>
</feature>
<dbReference type="FunFam" id="1.10.287.180:FF:000001">
    <property type="entry name" value="Transcription elongation factor GreA"/>
    <property type="match status" value="1"/>
</dbReference>
<comment type="similarity">
    <text evidence="1 8">Belongs to the GreA/GreB family.</text>
</comment>
<evidence type="ECO:0000313" key="12">
    <source>
        <dbReference type="Proteomes" id="UP000229756"/>
    </source>
</evidence>
<dbReference type="InterPro" id="IPR036805">
    <property type="entry name" value="Tscrpt_elong_fac_GreA/B_N_sf"/>
</dbReference>
<dbReference type="InterPro" id="IPR036953">
    <property type="entry name" value="GreA/GreB_C_sf"/>
</dbReference>
<dbReference type="Pfam" id="PF03449">
    <property type="entry name" value="GreA_GreB_N"/>
    <property type="match status" value="1"/>
</dbReference>
<dbReference type="GO" id="GO:0003677">
    <property type="term" value="F:DNA binding"/>
    <property type="evidence" value="ECO:0007669"/>
    <property type="project" value="UniProtKB-UniRule"/>
</dbReference>
<keyword evidence="3 8" id="KW-0805">Transcription regulation</keyword>
<dbReference type="EMBL" id="PFSJ01000006">
    <property type="protein sequence ID" value="PJC23954.1"/>
    <property type="molecule type" value="Genomic_DNA"/>
</dbReference>
<dbReference type="GO" id="GO:0070063">
    <property type="term" value="F:RNA polymerase binding"/>
    <property type="evidence" value="ECO:0007669"/>
    <property type="project" value="InterPro"/>
</dbReference>
<comment type="caution">
    <text evidence="11">The sequence shown here is derived from an EMBL/GenBank/DDBJ whole genome shotgun (WGS) entry which is preliminary data.</text>
</comment>
<protein>
    <recommendedName>
        <fullName evidence="2 8">Transcription elongation factor GreA</fullName>
    </recommendedName>
    <alternativeName>
        <fullName evidence="7 8">Transcript cleavage factor GreA</fullName>
    </alternativeName>
</protein>
<proteinExistence type="inferred from homology"/>
<sequence length="154" mass="16954">MVEKIYLTELGQKKLKEELHNLREVARAEIATKIKDARDLGDVLENTVYDSTLDEQAYIEGRISEIESTLANSDIISDKNISVDIVGVGSVVVVESDGNIDEFAIVGSAEADPMKRHISNESPVGKALIGARKNQLVEVKTPIFTVIYKVIDIK</sequence>
<dbReference type="AlphaFoldDB" id="A0A2M8EMI4"/>
<gene>
    <name evidence="8" type="primary">greA</name>
    <name evidence="11" type="ORF">CO058_00910</name>
</gene>